<keyword evidence="6" id="KW-1185">Reference proteome</keyword>
<dbReference type="PANTHER" id="PTHR14187">
    <property type="entry name" value="ALPHA KINASE/ELONGATION FACTOR 2 KINASE"/>
    <property type="match status" value="1"/>
</dbReference>
<comment type="caution">
    <text evidence="5">The sequence shown here is derived from an EMBL/GenBank/DDBJ whole genome shotgun (WGS) entry which is preliminary data.</text>
</comment>
<feature type="region of interest" description="Disordered" evidence="3">
    <location>
        <begin position="642"/>
        <end position="677"/>
    </location>
</feature>
<dbReference type="Proteomes" id="UP000237631">
    <property type="component" value="Unassembled WGS sequence"/>
</dbReference>
<dbReference type="InterPro" id="IPR013126">
    <property type="entry name" value="Hsp_70_fam"/>
</dbReference>
<dbReference type="PANTHER" id="PTHR14187:SF82">
    <property type="entry name" value="FAMILY CHAPERONE, PUTATIVE (AFU_ORTHOLOGUE AFUA_7G08575)-RELATED"/>
    <property type="match status" value="1"/>
</dbReference>
<evidence type="ECO:0000256" key="1">
    <source>
        <dbReference type="ARBA" id="ARBA00022741"/>
    </source>
</evidence>
<dbReference type="Gene3D" id="3.30.420.40">
    <property type="match status" value="2"/>
</dbReference>
<dbReference type="InterPro" id="IPR032675">
    <property type="entry name" value="LRR_dom_sf"/>
</dbReference>
<dbReference type="GO" id="GO:0005524">
    <property type="term" value="F:ATP binding"/>
    <property type="evidence" value="ECO:0007669"/>
    <property type="project" value="UniProtKB-KW"/>
</dbReference>
<proteinExistence type="predicted"/>
<dbReference type="PRINTS" id="PR00301">
    <property type="entry name" value="HEATSHOCK70"/>
</dbReference>
<dbReference type="Pfam" id="PF00012">
    <property type="entry name" value="HSP70"/>
    <property type="match status" value="1"/>
</dbReference>
<dbReference type="Gene3D" id="3.90.640.10">
    <property type="entry name" value="Actin, Chain A, domain 4"/>
    <property type="match status" value="1"/>
</dbReference>
<protein>
    <recommendedName>
        <fullName evidence="4">DNA repair protein rhp7 treble clef domain-containing protein</fullName>
    </recommendedName>
</protein>
<feature type="compositionally biased region" description="Polar residues" evidence="3">
    <location>
        <begin position="660"/>
        <end position="669"/>
    </location>
</feature>
<evidence type="ECO:0000313" key="6">
    <source>
        <dbReference type="Proteomes" id="UP000237631"/>
    </source>
</evidence>
<keyword evidence="2" id="KW-0067">ATP-binding</keyword>
<dbReference type="AlphaFoldDB" id="A0A2S6C2H5"/>
<dbReference type="InterPro" id="IPR006553">
    <property type="entry name" value="Leu-rich_rpt_Cys-con_subtyp"/>
</dbReference>
<name>A0A2S6C2H5_9PEZI</name>
<evidence type="ECO:0000256" key="3">
    <source>
        <dbReference type="SAM" id="MobiDB-lite"/>
    </source>
</evidence>
<evidence type="ECO:0000256" key="2">
    <source>
        <dbReference type="ARBA" id="ARBA00022840"/>
    </source>
</evidence>
<feature type="domain" description="DNA repair protein rhp7 treble clef" evidence="4">
    <location>
        <begin position="750"/>
        <end position="787"/>
    </location>
</feature>
<dbReference type="FunFam" id="3.80.10.10:FF:000601">
    <property type="entry name" value="DNA repair protein Rad7, protein"/>
    <property type="match status" value="1"/>
</dbReference>
<dbReference type="Pfam" id="PF23550">
    <property type="entry name" value="zf_Tbcl_Rhp7"/>
    <property type="match status" value="1"/>
</dbReference>
<sequence>MAAATASLATLTLEEADLSVPEIPDDTQDRLIVGVDFGTTYSGVAAAYSATPDDIDIIKSWPGGNGITSDKVPTEIAYTTTDAPNGENDGGQQNGENVQIRWGFQFKPEESRLRCIKLFLDRNQRLPHFVSPLETAALLRKSDRTVFNAVTDYLTKIYEHTMETLTRRYGEGFMSSTTVSFVLTVPAVWSDAAKNSTLQAAEKAGMGDRHDLRLISEPEAAAVYTLKSMQPSSLKVGENYIVCDAGGGTVDLIAYKITHAAPLRIEESNVGSGGLCGSAMLNYRFEDAVRQRIGQECYHNMREKKPKTWQMGLKYFEEFIKRNFNEEEHGEVNVPFPGLPDDEDAGLESGFLVMTAEQVKNIFDPIIADCVELVEGQVNAIRDSGGTVSGIILVGGFGQSNYLYKKLKDHFNQNPPPQYTEKPTHEAAKVPQTAVEVLQPLHAWTAVVRGAVIRGLEGSLVEKRQARFHYGTSYATVYDENKHPAADRYWSPLWEKWMVSDRMQWHIAKGTSIAPETPISFHYTRNFRPGQSLVVEDELIACDFDEAPDAYNQSLRSLCTLTTDLSAVPPGLFTRLTTTKGVEFMNLDFELRMYIETGLVFELRVDGVNMSGRRGTGRAIRGPNSALTDYLAANNISAQQIRDDFERRRRQREAGIASEEASNAPTQTSADDEAVAAAVAAEAAEEAEIVEKSKKRKRVAEEAKEKAKKAKASSSKKGKKKGKKDYSDDDDSDFDADFAKDMYKKSRPAPGQLENCDFCNKRFTVTPYNKEGPDGGLLCTPCGKELTKDLKKEKKAAAPKPVGRKRRKIESDRLDGYTVGGAKTLQELCIAKAVEFHEDVDDLGHMPQPLLERLSQIFSKKRVLKPKALPLFLRPDLDAVIIHDAAYLEEEDYHRIFAMVPKMETLVLQNCCQLKDKAIDYMLERCRDLKHLQLYAANLVSNGMWQRLFRELGGNLETIKLKWLDAAFDDTVMEDMLRYCPNLKRLKLKMCRRIGNGALRAIAEMPKLEHLSLMMSSSLDVDILLNLVQKRGPQLRTLSLEKNYEVDENILQAIHDNCRQLTKLRISENDYAVDASFVDLFANWSNPPLTFVDFNSMRDVDNGNPDGPEEPIGFASAGFKALMAHSGSHLKHLDISSCRHVELYAFMDVFNGSQNYPALEYINVSFCNSVDNAVITGIFRSCPSLKKLVAFGCFQVQDVVVPRTIALIGVPRAQDAIEQYGVGIDVDEAVERMIQIEAAA</sequence>
<dbReference type="Gene3D" id="3.80.10.10">
    <property type="entry name" value="Ribonuclease Inhibitor"/>
    <property type="match status" value="2"/>
</dbReference>
<dbReference type="SUPFAM" id="SSF52047">
    <property type="entry name" value="RNI-like"/>
    <property type="match status" value="1"/>
</dbReference>
<feature type="region of interest" description="Disordered" evidence="3">
    <location>
        <begin position="704"/>
        <end position="731"/>
    </location>
</feature>
<dbReference type="EMBL" id="PNEN01000574">
    <property type="protein sequence ID" value="PPJ53906.1"/>
    <property type="molecule type" value="Genomic_DNA"/>
</dbReference>
<dbReference type="InterPro" id="IPR056451">
    <property type="entry name" value="Znf_Tbcl_Rhp7"/>
</dbReference>
<dbReference type="CDD" id="cd10170">
    <property type="entry name" value="ASKHA_NBD_HSP70"/>
    <property type="match status" value="1"/>
</dbReference>
<dbReference type="STRING" id="357750.A0A2S6C2H5"/>
<reference evidence="6" key="1">
    <citation type="journal article" date="2017" name="bioRxiv">
        <title>Conservation of a gene cluster reveals novel cercosporin biosynthetic mechanisms and extends production to the genus Colletotrichum.</title>
        <authorList>
            <person name="de Jonge R."/>
            <person name="Ebert M.K."/>
            <person name="Huitt-Roehl C.R."/>
            <person name="Pal P."/>
            <person name="Suttle J.C."/>
            <person name="Spanner R.E."/>
            <person name="Neubauer J.D."/>
            <person name="Jurick W.M.II."/>
            <person name="Stott K.A."/>
            <person name="Secor G.A."/>
            <person name="Thomma B.P.H.J."/>
            <person name="Van de Peer Y."/>
            <person name="Townsend C.A."/>
            <person name="Bolton M.D."/>
        </authorList>
    </citation>
    <scope>NUCLEOTIDE SEQUENCE [LARGE SCALE GENOMIC DNA]</scope>
    <source>
        <strain evidence="6">CBS538.71</strain>
    </source>
</reference>
<organism evidence="5 6">
    <name type="scientific">Cercospora berteroae</name>
    <dbReference type="NCBI Taxonomy" id="357750"/>
    <lineage>
        <taxon>Eukaryota</taxon>
        <taxon>Fungi</taxon>
        <taxon>Dikarya</taxon>
        <taxon>Ascomycota</taxon>
        <taxon>Pezizomycotina</taxon>
        <taxon>Dothideomycetes</taxon>
        <taxon>Dothideomycetidae</taxon>
        <taxon>Mycosphaerellales</taxon>
        <taxon>Mycosphaerellaceae</taxon>
        <taxon>Cercospora</taxon>
    </lineage>
</organism>
<dbReference type="InterPro" id="IPR043129">
    <property type="entry name" value="ATPase_NBD"/>
</dbReference>
<keyword evidence="1" id="KW-0547">Nucleotide-binding</keyword>
<evidence type="ECO:0000313" key="5">
    <source>
        <dbReference type="EMBL" id="PPJ53906.1"/>
    </source>
</evidence>
<accession>A0A2S6C2H5</accession>
<gene>
    <name evidence="5" type="ORF">CBER1_04626</name>
</gene>
<dbReference type="SUPFAM" id="SSF53067">
    <property type="entry name" value="Actin-like ATPase domain"/>
    <property type="match status" value="2"/>
</dbReference>
<evidence type="ECO:0000259" key="4">
    <source>
        <dbReference type="Pfam" id="PF23550"/>
    </source>
</evidence>
<dbReference type="SMART" id="SM00367">
    <property type="entry name" value="LRR_CC"/>
    <property type="match status" value="6"/>
</dbReference>
<dbReference type="GO" id="GO:0140662">
    <property type="term" value="F:ATP-dependent protein folding chaperone"/>
    <property type="evidence" value="ECO:0007669"/>
    <property type="project" value="InterPro"/>
</dbReference>
<feature type="compositionally biased region" description="Basic residues" evidence="3">
    <location>
        <begin position="706"/>
        <end position="723"/>
    </location>
</feature>
<dbReference type="OrthoDB" id="2963168at2759"/>